<evidence type="ECO:0000313" key="4">
    <source>
        <dbReference type="EMBL" id="MFC5474695.1"/>
    </source>
</evidence>
<dbReference type="EMBL" id="JBHSMT010000022">
    <property type="protein sequence ID" value="MFC5474695.1"/>
    <property type="molecule type" value="Genomic_DNA"/>
</dbReference>
<feature type="domain" description="Type 4 fimbrial biogenesis protein PilX N-terminal" evidence="3">
    <location>
        <begin position="13"/>
        <end position="63"/>
    </location>
</feature>
<name>A0ABW0M9F7_9BURK</name>
<evidence type="ECO:0000256" key="1">
    <source>
        <dbReference type="SAM" id="Phobius"/>
    </source>
</evidence>
<dbReference type="Pfam" id="PF13681">
    <property type="entry name" value="PilX"/>
    <property type="match status" value="1"/>
</dbReference>
<gene>
    <name evidence="4" type="ORF">ACFPM8_12095</name>
</gene>
<keyword evidence="1" id="KW-0472">Membrane</keyword>
<comment type="caution">
    <text evidence="4">The sequence shown here is derived from an EMBL/GenBank/DDBJ whole genome shotgun (WGS) entry which is preliminary data.</text>
</comment>
<keyword evidence="5" id="KW-1185">Reference proteome</keyword>
<reference evidence="5" key="1">
    <citation type="journal article" date="2019" name="Int. J. Syst. Evol. Microbiol.">
        <title>The Global Catalogue of Microorganisms (GCM) 10K type strain sequencing project: providing services to taxonomists for standard genome sequencing and annotation.</title>
        <authorList>
            <consortium name="The Broad Institute Genomics Platform"/>
            <consortium name="The Broad Institute Genome Sequencing Center for Infectious Disease"/>
            <person name="Wu L."/>
            <person name="Ma J."/>
        </authorList>
    </citation>
    <scope>NUCLEOTIDE SEQUENCE [LARGE SCALE GENOMIC DNA]</scope>
    <source>
        <strain evidence="5">JCM 17066</strain>
    </source>
</reference>
<dbReference type="InterPro" id="IPR025746">
    <property type="entry name" value="PilX_N_dom"/>
</dbReference>
<evidence type="ECO:0000313" key="5">
    <source>
        <dbReference type="Proteomes" id="UP001596045"/>
    </source>
</evidence>
<dbReference type="Proteomes" id="UP001596045">
    <property type="component" value="Unassembled WGS sequence"/>
</dbReference>
<keyword evidence="1" id="KW-1133">Transmembrane helix</keyword>
<dbReference type="Pfam" id="PF14341">
    <property type="entry name" value="PilX_N"/>
    <property type="match status" value="1"/>
</dbReference>
<dbReference type="InterPro" id="IPR025205">
    <property type="entry name" value="PilX/PilW_C"/>
</dbReference>
<feature type="domain" description="PilX/PilW C-terminal" evidence="2">
    <location>
        <begin position="85"/>
        <end position="166"/>
    </location>
</feature>
<proteinExistence type="predicted"/>
<feature type="transmembrane region" description="Helical" evidence="1">
    <location>
        <begin position="16"/>
        <end position="37"/>
    </location>
</feature>
<organism evidence="4 5">
    <name type="scientific">Paraherbaspirillum soli</name>
    <dbReference type="NCBI Taxonomy" id="631222"/>
    <lineage>
        <taxon>Bacteria</taxon>
        <taxon>Pseudomonadati</taxon>
        <taxon>Pseudomonadota</taxon>
        <taxon>Betaproteobacteria</taxon>
        <taxon>Burkholderiales</taxon>
        <taxon>Oxalobacteraceae</taxon>
        <taxon>Paraherbaspirillum</taxon>
    </lineage>
</organism>
<accession>A0ABW0M9F7</accession>
<sequence length="169" mass="17594">MTCVQSLRLFSQRGSVLITTTILVLMLTMMALAALSLNSTQTRIATNAADAQVAFQAAEGALNQAINNVLAGNYAAGGFLANTKGLYLFSASSAPLWSSVDWTSSSAVIQSFQGGSSAPAAFIIEQLPSVIRPGQNMKTPAQIYRITARAVGASGNSPVVLQSTVQIQP</sequence>
<evidence type="ECO:0000259" key="3">
    <source>
        <dbReference type="Pfam" id="PF14341"/>
    </source>
</evidence>
<keyword evidence="1" id="KW-0812">Transmembrane</keyword>
<protein>
    <submittedName>
        <fullName evidence="4">PilX N-terminal domain-containing pilus assembly protein</fullName>
    </submittedName>
</protein>
<dbReference type="RefSeq" id="WP_378997806.1">
    <property type="nucleotide sequence ID" value="NZ_JBHSMT010000022.1"/>
</dbReference>
<evidence type="ECO:0000259" key="2">
    <source>
        <dbReference type="Pfam" id="PF13681"/>
    </source>
</evidence>